<dbReference type="Proteomes" id="UP000214600">
    <property type="component" value="Unassembled WGS sequence"/>
</dbReference>
<dbReference type="Gene3D" id="3.30.530.20">
    <property type="match status" value="1"/>
</dbReference>
<sequence>MWTVEVTGECDATPAQVFSVLAEPEKWSEWNEGVLSIEMHGSFQAGTTAVMVLPDSTRLPFRFAWVEADKGFEDVTEVPDAGVVVRVRHELSPTARGTLITYRCEVDGPEPVAGTVGAAVTADFADVIAALGLRAEQLGE</sequence>
<dbReference type="RefSeq" id="WP_089454438.1">
    <property type="nucleotide sequence ID" value="NZ_NKFA01000037.1"/>
</dbReference>
<accession>A0A228HT66</accession>
<name>A0A228HT66_9BURK</name>
<proteinExistence type="predicted"/>
<comment type="caution">
    <text evidence="1">The sequence shown here is derived from an EMBL/GenBank/DDBJ whole genome shotgun (WGS) entry which is preliminary data.</text>
</comment>
<dbReference type="AlphaFoldDB" id="A0A228HT66"/>
<dbReference type="SUPFAM" id="SSF55961">
    <property type="entry name" value="Bet v1-like"/>
    <property type="match status" value="1"/>
</dbReference>
<dbReference type="InterPro" id="IPR023393">
    <property type="entry name" value="START-like_dom_sf"/>
</dbReference>
<reference evidence="2" key="1">
    <citation type="submission" date="2017-06" db="EMBL/GenBank/DDBJ databases">
        <authorList>
            <person name="LiPuma J."/>
            <person name="Spilker T."/>
        </authorList>
    </citation>
    <scope>NUCLEOTIDE SEQUENCE [LARGE SCALE GENOMIC DNA]</scope>
    <source>
        <strain evidence="2">AU17325</strain>
    </source>
</reference>
<evidence type="ECO:0008006" key="3">
    <source>
        <dbReference type="Google" id="ProtNLM"/>
    </source>
</evidence>
<dbReference type="EMBL" id="NKFA01000037">
    <property type="protein sequence ID" value="OXI33371.1"/>
    <property type="molecule type" value="Genomic_DNA"/>
</dbReference>
<evidence type="ECO:0000313" key="1">
    <source>
        <dbReference type="EMBL" id="OXI33371.1"/>
    </source>
</evidence>
<organism evidence="1 2">
    <name type="scientific">Burkholderia aenigmatica</name>
    <dbReference type="NCBI Taxonomy" id="2015348"/>
    <lineage>
        <taxon>Bacteria</taxon>
        <taxon>Pseudomonadati</taxon>
        <taxon>Pseudomonadota</taxon>
        <taxon>Betaproteobacteria</taxon>
        <taxon>Burkholderiales</taxon>
        <taxon>Burkholderiaceae</taxon>
        <taxon>Burkholderia</taxon>
        <taxon>Burkholderia cepacia complex</taxon>
    </lineage>
</organism>
<reference evidence="1 2" key="2">
    <citation type="submission" date="2017-08" db="EMBL/GenBank/DDBJ databases">
        <title>WGS of novel Burkholderia cepaca complex species.</title>
        <authorList>
            <person name="Lipuma J."/>
            <person name="Spilker T."/>
        </authorList>
    </citation>
    <scope>NUCLEOTIDE SEQUENCE [LARGE SCALE GENOMIC DNA]</scope>
    <source>
        <strain evidence="1 2">AU17325</strain>
    </source>
</reference>
<evidence type="ECO:0000313" key="2">
    <source>
        <dbReference type="Proteomes" id="UP000214600"/>
    </source>
</evidence>
<dbReference type="OrthoDB" id="5383110at2"/>
<dbReference type="InterPro" id="IPR019587">
    <property type="entry name" value="Polyketide_cyclase/dehydratase"/>
</dbReference>
<protein>
    <recommendedName>
        <fullName evidence="3">Polyketide cyclase</fullName>
    </recommendedName>
</protein>
<gene>
    <name evidence="1" type="ORF">CFB84_39910</name>
</gene>
<dbReference type="Pfam" id="PF10604">
    <property type="entry name" value="Polyketide_cyc2"/>
    <property type="match status" value="1"/>
</dbReference>